<reference evidence="7" key="1">
    <citation type="submission" date="2022-07" db="EMBL/GenBank/DDBJ databases">
        <title>Fungi with potential for degradation of polypropylene.</title>
        <authorList>
            <person name="Gostincar C."/>
        </authorList>
    </citation>
    <scope>NUCLEOTIDE SEQUENCE</scope>
    <source>
        <strain evidence="7">EXF-13308</strain>
    </source>
</reference>
<protein>
    <submittedName>
        <fullName evidence="7">Cytochrome p450</fullName>
    </submittedName>
</protein>
<evidence type="ECO:0000256" key="2">
    <source>
        <dbReference type="ARBA" id="ARBA00022723"/>
    </source>
</evidence>
<dbReference type="Proteomes" id="UP001174694">
    <property type="component" value="Unassembled WGS sequence"/>
</dbReference>
<keyword evidence="8" id="KW-1185">Reference proteome</keyword>
<dbReference type="SUPFAM" id="SSF48264">
    <property type="entry name" value="Cytochrome P450"/>
    <property type="match status" value="1"/>
</dbReference>
<keyword evidence="6" id="KW-0472">Membrane</keyword>
<dbReference type="Gene3D" id="1.10.630.10">
    <property type="entry name" value="Cytochrome P450"/>
    <property type="match status" value="1"/>
</dbReference>
<comment type="similarity">
    <text evidence="1">Belongs to the cytochrome P450 family.</text>
</comment>
<dbReference type="Pfam" id="PF00067">
    <property type="entry name" value="p450"/>
    <property type="match status" value="1"/>
</dbReference>
<dbReference type="PANTHER" id="PTHR46300:SF4">
    <property type="entry name" value="CYTOCHROME P450 98A3"/>
    <property type="match status" value="1"/>
</dbReference>
<accession>A0AA38RR37</accession>
<evidence type="ECO:0000313" key="7">
    <source>
        <dbReference type="EMBL" id="KAJ9144469.1"/>
    </source>
</evidence>
<proteinExistence type="inferred from homology"/>
<dbReference type="GO" id="GO:0016705">
    <property type="term" value="F:oxidoreductase activity, acting on paired donors, with incorporation or reduction of molecular oxygen"/>
    <property type="evidence" value="ECO:0007669"/>
    <property type="project" value="InterPro"/>
</dbReference>
<evidence type="ECO:0000256" key="4">
    <source>
        <dbReference type="ARBA" id="ARBA00023004"/>
    </source>
</evidence>
<keyword evidence="5" id="KW-0349">Heme</keyword>
<comment type="caution">
    <text evidence="7">The sequence shown here is derived from an EMBL/GenBank/DDBJ whole genome shotgun (WGS) entry which is preliminary data.</text>
</comment>
<evidence type="ECO:0000256" key="1">
    <source>
        <dbReference type="ARBA" id="ARBA00010617"/>
    </source>
</evidence>
<feature type="binding site" description="axial binding residue" evidence="5">
    <location>
        <position position="436"/>
    </location>
    <ligand>
        <name>heme</name>
        <dbReference type="ChEBI" id="CHEBI:30413"/>
    </ligand>
    <ligandPart>
        <name>Fe</name>
        <dbReference type="ChEBI" id="CHEBI:18248"/>
    </ligandPart>
</feature>
<dbReference type="GO" id="GO:0005506">
    <property type="term" value="F:iron ion binding"/>
    <property type="evidence" value="ECO:0007669"/>
    <property type="project" value="InterPro"/>
</dbReference>
<dbReference type="PANTHER" id="PTHR46300">
    <property type="entry name" value="P450, PUTATIVE (EUROFUNG)-RELATED-RELATED"/>
    <property type="match status" value="1"/>
</dbReference>
<keyword evidence="3" id="KW-0560">Oxidoreductase</keyword>
<dbReference type="GO" id="GO:0020037">
    <property type="term" value="F:heme binding"/>
    <property type="evidence" value="ECO:0007669"/>
    <property type="project" value="InterPro"/>
</dbReference>
<dbReference type="InterPro" id="IPR001128">
    <property type="entry name" value="Cyt_P450"/>
</dbReference>
<dbReference type="InterPro" id="IPR050364">
    <property type="entry name" value="Cytochrome_P450_fung"/>
</dbReference>
<evidence type="ECO:0000256" key="6">
    <source>
        <dbReference type="SAM" id="Phobius"/>
    </source>
</evidence>
<feature type="transmembrane region" description="Helical" evidence="6">
    <location>
        <begin position="6"/>
        <end position="27"/>
    </location>
</feature>
<evidence type="ECO:0000313" key="8">
    <source>
        <dbReference type="Proteomes" id="UP001174694"/>
    </source>
</evidence>
<dbReference type="InterPro" id="IPR002401">
    <property type="entry name" value="Cyt_P450_E_grp-I"/>
</dbReference>
<evidence type="ECO:0000256" key="5">
    <source>
        <dbReference type="PIRSR" id="PIRSR602401-1"/>
    </source>
</evidence>
<comment type="cofactor">
    <cofactor evidence="5">
        <name>heme</name>
        <dbReference type="ChEBI" id="CHEBI:30413"/>
    </cofactor>
</comment>
<sequence length="543" mass="61245">MISFWLPIIGAAALIIFGIGWILVDYARVLRLRNRMPPGPFPLPLFGNIFQIPPVRQWEKFEEWSLEYADPVITIWDGHTPVIICNDAWSMSELCDKRANIYSSRAVKTLTGKVFGLNKFNQAGLAYGEQWRLHRRLTHSAANAQVVQTYRSFQANEAKLLIASCLDEPDRFVDNALRFTVSIVSVIAWGRRIDGDNDNVLKVAQAFVGSANLGFPGKTYTEAIPILADMPSWLNPLPQQLRQLATTSNKYFYALSLEGAGGTQDNFAKRLLREKDEHGLSKVEIANLTGNFIGAGVDTTTSTVLSFILAMCLNQDVQTKAHEEIDRVVGQARYPDWSDEEKLPYVGAIVNETLRWRPAFCLGGPPHAPTEDDVYRGRLIPKGTAVIGNLYSISRNPREYPEPQRFMPERFLDEFPRPAYPNKRGHNTFGWGRRVCSGEALAQQSLYFTIASLLWAFHIRPGLDEQGREVHLDANAYTTTQVSRPKPFKVRFLPRSEGITNLLREAARHAREDLRVYDSETNVTYESAQSVSLDMPTATVEKH</sequence>
<dbReference type="CDD" id="cd11065">
    <property type="entry name" value="CYP64-like"/>
    <property type="match status" value="1"/>
</dbReference>
<keyword evidence="4 5" id="KW-0408">Iron</keyword>
<dbReference type="PRINTS" id="PR00463">
    <property type="entry name" value="EP450I"/>
</dbReference>
<dbReference type="GO" id="GO:0004497">
    <property type="term" value="F:monooxygenase activity"/>
    <property type="evidence" value="ECO:0007669"/>
    <property type="project" value="InterPro"/>
</dbReference>
<organism evidence="7 8">
    <name type="scientific">Pleurostoma richardsiae</name>
    <dbReference type="NCBI Taxonomy" id="41990"/>
    <lineage>
        <taxon>Eukaryota</taxon>
        <taxon>Fungi</taxon>
        <taxon>Dikarya</taxon>
        <taxon>Ascomycota</taxon>
        <taxon>Pezizomycotina</taxon>
        <taxon>Sordariomycetes</taxon>
        <taxon>Sordariomycetidae</taxon>
        <taxon>Calosphaeriales</taxon>
        <taxon>Pleurostomataceae</taxon>
        <taxon>Pleurostoma</taxon>
    </lineage>
</organism>
<dbReference type="AlphaFoldDB" id="A0AA38RR37"/>
<gene>
    <name evidence="7" type="ORF">NKR23_g5989</name>
</gene>
<keyword evidence="6" id="KW-1133">Transmembrane helix</keyword>
<keyword evidence="6" id="KW-0812">Transmembrane</keyword>
<dbReference type="InterPro" id="IPR036396">
    <property type="entry name" value="Cyt_P450_sf"/>
</dbReference>
<dbReference type="PRINTS" id="PR00385">
    <property type="entry name" value="P450"/>
</dbReference>
<evidence type="ECO:0000256" key="3">
    <source>
        <dbReference type="ARBA" id="ARBA00023002"/>
    </source>
</evidence>
<keyword evidence="2 5" id="KW-0479">Metal-binding</keyword>
<name>A0AA38RR37_9PEZI</name>
<dbReference type="EMBL" id="JANBVO010000016">
    <property type="protein sequence ID" value="KAJ9144469.1"/>
    <property type="molecule type" value="Genomic_DNA"/>
</dbReference>